<sequence>MVSSQHEAMHHLFRQDPGVFARTIRDLGLPFPDPIDVALLPTDLTEIEPLERRVDTLLRVETAEGAFLLLVEAQGHDDKKKPSAWAYYLAHLHAKYRLHPVLLVVCQDAATAAWARGPLTIGPPQWTSLTVHPLVFGPDNVPAVVDLEAAIKDIPLATLSAITHAADDSVIGDIMSTLATALRSIDKPDRVIFAELTALGLGKGPAGQTWRQLMTVDTSFFRSEYWQEVLARGEAKGEAKSILRLLELRGIAVPDDAHARIAACTDLDQLAAWLDRVLVAESIEDLFA</sequence>
<dbReference type="PANTHER" id="PTHR34613">
    <property type="entry name" value="SLL0800 PROTEIN"/>
    <property type="match status" value="1"/>
</dbReference>
<dbReference type="EMBL" id="CP109441">
    <property type="protein sequence ID" value="WUV47647.1"/>
    <property type="molecule type" value="Genomic_DNA"/>
</dbReference>
<keyword evidence="2" id="KW-1185">Reference proteome</keyword>
<dbReference type="RefSeq" id="WP_327100706.1">
    <property type="nucleotide sequence ID" value="NZ_CP109149.1"/>
</dbReference>
<dbReference type="PANTHER" id="PTHR34613:SF1">
    <property type="entry name" value="SLL6017 PROTEIN"/>
    <property type="match status" value="1"/>
</dbReference>
<reference evidence="1" key="1">
    <citation type="submission" date="2022-10" db="EMBL/GenBank/DDBJ databases">
        <title>The complete genomes of actinobacterial strains from the NBC collection.</title>
        <authorList>
            <person name="Joergensen T.S."/>
            <person name="Alvarez Arevalo M."/>
            <person name="Sterndorff E.B."/>
            <person name="Faurdal D."/>
            <person name="Vuksanovic O."/>
            <person name="Mourched A.-S."/>
            <person name="Charusanti P."/>
            <person name="Shaw S."/>
            <person name="Blin K."/>
            <person name="Weber T."/>
        </authorList>
    </citation>
    <scope>NUCLEOTIDE SEQUENCE</scope>
    <source>
        <strain evidence="1">NBC_01482</strain>
    </source>
</reference>
<evidence type="ECO:0008006" key="3">
    <source>
        <dbReference type="Google" id="ProtNLM"/>
    </source>
</evidence>
<name>A0ABZ1Z0J3_9NOCA</name>
<gene>
    <name evidence="1" type="ORF">OG563_05265</name>
</gene>
<evidence type="ECO:0000313" key="2">
    <source>
        <dbReference type="Proteomes" id="UP001432062"/>
    </source>
</evidence>
<evidence type="ECO:0000313" key="1">
    <source>
        <dbReference type="EMBL" id="WUV47647.1"/>
    </source>
</evidence>
<dbReference type="PROSITE" id="PS50890">
    <property type="entry name" value="PUA"/>
    <property type="match status" value="1"/>
</dbReference>
<organism evidence="1 2">
    <name type="scientific">Nocardia vinacea</name>
    <dbReference type="NCBI Taxonomy" id="96468"/>
    <lineage>
        <taxon>Bacteria</taxon>
        <taxon>Bacillati</taxon>
        <taxon>Actinomycetota</taxon>
        <taxon>Actinomycetes</taxon>
        <taxon>Mycobacteriales</taxon>
        <taxon>Nocardiaceae</taxon>
        <taxon>Nocardia</taxon>
    </lineage>
</organism>
<proteinExistence type="predicted"/>
<dbReference type="Proteomes" id="UP001432062">
    <property type="component" value="Chromosome"/>
</dbReference>
<accession>A0ABZ1Z0J3</accession>
<protein>
    <recommendedName>
        <fullName evidence="3">DUF4351 domain-containing protein</fullName>
    </recommendedName>
</protein>